<reference evidence="1" key="1">
    <citation type="submission" date="2020-07" db="EMBL/GenBank/DDBJ databases">
        <authorList>
            <person name="Pettersson B.M.F."/>
            <person name="Behra P.R.K."/>
            <person name="Ramesh M."/>
            <person name="Das S."/>
            <person name="Dasgupta S."/>
            <person name="Kirsebom L.A."/>
        </authorList>
    </citation>
    <scope>NUCLEOTIDE SEQUENCE</scope>
    <source>
        <strain evidence="1">DSM 44838</strain>
    </source>
</reference>
<evidence type="ECO:0000313" key="2">
    <source>
        <dbReference type="Proteomes" id="UP001141629"/>
    </source>
</evidence>
<protein>
    <submittedName>
        <fullName evidence="1">Uncharacterized protein</fullName>
    </submittedName>
</protein>
<accession>A0A9X2Z1E1</accession>
<comment type="caution">
    <text evidence="1">The sequence shown here is derived from an EMBL/GenBank/DDBJ whole genome shotgun (WGS) entry which is preliminary data.</text>
</comment>
<keyword evidence="2" id="KW-1185">Reference proteome</keyword>
<dbReference type="RefSeq" id="WP_263996818.1">
    <property type="nucleotide sequence ID" value="NZ_JACKVK010000008.1"/>
</dbReference>
<organism evidence="1 2">
    <name type="scientific">Mycobacterium yunnanensis</name>
    <dbReference type="NCBI Taxonomy" id="368477"/>
    <lineage>
        <taxon>Bacteria</taxon>
        <taxon>Bacillati</taxon>
        <taxon>Actinomycetota</taxon>
        <taxon>Actinomycetes</taxon>
        <taxon>Mycobacteriales</taxon>
        <taxon>Mycobacteriaceae</taxon>
        <taxon>Mycobacterium</taxon>
    </lineage>
</organism>
<reference evidence="1" key="2">
    <citation type="journal article" date="2022" name="BMC Genomics">
        <title>Comparative genome analysis of mycobacteria focusing on tRNA and non-coding RNA.</title>
        <authorList>
            <person name="Behra P.R.K."/>
            <person name="Pettersson B.M.F."/>
            <person name="Ramesh M."/>
            <person name="Das S."/>
            <person name="Dasgupta S."/>
            <person name="Kirsebom L.A."/>
        </authorList>
    </citation>
    <scope>NUCLEOTIDE SEQUENCE</scope>
    <source>
        <strain evidence="1">DSM 44838</strain>
    </source>
</reference>
<sequence>MSAAIIEPFGSGRLDEMDDGTVVLSVPLRRGVIVIGAGGPADVGRIRVSKTRGTITVSRLDGRPLHVDVVGDGPSTTRVLDVPGPVLTLLRSRGRWTVANPAIGAERPCGVKRFADVVGTFAVAKQRRCQHAHSG</sequence>
<gene>
    <name evidence="1" type="ORF">H7K45_16130</name>
</gene>
<dbReference type="AlphaFoldDB" id="A0A9X2Z1E1"/>
<proteinExistence type="predicted"/>
<dbReference type="EMBL" id="JACKVK010000008">
    <property type="protein sequence ID" value="MCV7422080.1"/>
    <property type="molecule type" value="Genomic_DNA"/>
</dbReference>
<evidence type="ECO:0000313" key="1">
    <source>
        <dbReference type="EMBL" id="MCV7422080.1"/>
    </source>
</evidence>
<dbReference type="Proteomes" id="UP001141629">
    <property type="component" value="Unassembled WGS sequence"/>
</dbReference>
<name>A0A9X2Z1E1_9MYCO</name>